<organism evidence="1 2">
    <name type="scientific">Paenibacillus algicola</name>
    <dbReference type="NCBI Taxonomy" id="2565926"/>
    <lineage>
        <taxon>Bacteria</taxon>
        <taxon>Bacillati</taxon>
        <taxon>Bacillota</taxon>
        <taxon>Bacilli</taxon>
        <taxon>Bacillales</taxon>
        <taxon>Paenibacillaceae</taxon>
        <taxon>Paenibacillus</taxon>
    </lineage>
</organism>
<reference evidence="1 2" key="1">
    <citation type="submission" date="2019-05" db="EMBL/GenBank/DDBJ databases">
        <authorList>
            <person name="Chen C."/>
        </authorList>
    </citation>
    <scope>NUCLEOTIDE SEQUENCE [LARGE SCALE GENOMIC DNA]</scope>
    <source>
        <strain evidence="1 2">HB172198</strain>
    </source>
</reference>
<protein>
    <submittedName>
        <fullName evidence="1">Uncharacterized protein</fullName>
    </submittedName>
</protein>
<proteinExistence type="predicted"/>
<evidence type="ECO:0000313" key="1">
    <source>
        <dbReference type="EMBL" id="QCT03402.1"/>
    </source>
</evidence>
<accession>A0A4P8XKX3</accession>
<evidence type="ECO:0000313" key="2">
    <source>
        <dbReference type="Proteomes" id="UP000300879"/>
    </source>
</evidence>
<dbReference type="AlphaFoldDB" id="A0A4P8XKX3"/>
<sequence length="44" mass="5130">MSFGTLLLIENLIEDCFYPLGNTPFIMYEPDFNCRSSMLDEVHI</sequence>
<keyword evidence="2" id="KW-1185">Reference proteome</keyword>
<gene>
    <name evidence="1" type="ORF">E6C60_2690</name>
</gene>
<dbReference type="EMBL" id="CP040396">
    <property type="protein sequence ID" value="QCT03402.1"/>
    <property type="molecule type" value="Genomic_DNA"/>
</dbReference>
<dbReference type="Proteomes" id="UP000300879">
    <property type="component" value="Chromosome"/>
</dbReference>
<dbReference type="KEGG" id="palo:E6C60_2690"/>
<name>A0A4P8XKX3_9BACL</name>